<dbReference type="EMBL" id="CP001157">
    <property type="protein sequence ID" value="ACO77197.1"/>
    <property type="molecule type" value="Genomic_DNA"/>
</dbReference>
<organism evidence="2 3">
    <name type="scientific">Azotobacter vinelandii (strain DJ / ATCC BAA-1303)</name>
    <dbReference type="NCBI Taxonomy" id="322710"/>
    <lineage>
        <taxon>Bacteria</taxon>
        <taxon>Pseudomonadati</taxon>
        <taxon>Pseudomonadota</taxon>
        <taxon>Gammaproteobacteria</taxon>
        <taxon>Pseudomonadales</taxon>
        <taxon>Pseudomonadaceae</taxon>
        <taxon>Azotobacter</taxon>
    </lineage>
</organism>
<dbReference type="EnsemblBacteria" id="ACO77197">
    <property type="protein sequence ID" value="ACO77197"/>
    <property type="gene ID" value="Avin_09630"/>
</dbReference>
<evidence type="ECO:0000256" key="1">
    <source>
        <dbReference type="SAM" id="MobiDB-lite"/>
    </source>
</evidence>
<keyword evidence="3" id="KW-1185">Reference proteome</keyword>
<gene>
    <name evidence="2" type="ordered locus">Avin_09630</name>
</gene>
<evidence type="ECO:0000313" key="3">
    <source>
        <dbReference type="Proteomes" id="UP000002424"/>
    </source>
</evidence>
<evidence type="ECO:0000313" key="2">
    <source>
        <dbReference type="EMBL" id="ACO77197.1"/>
    </source>
</evidence>
<feature type="region of interest" description="Disordered" evidence="1">
    <location>
        <begin position="1"/>
        <end position="46"/>
    </location>
</feature>
<proteinExistence type="predicted"/>
<dbReference type="Proteomes" id="UP000002424">
    <property type="component" value="Chromosome"/>
</dbReference>
<dbReference type="AlphaFoldDB" id="C1DNI1"/>
<dbReference type="KEGG" id="avn:Avin_09630"/>
<protein>
    <submittedName>
        <fullName evidence="2">Uncharacterized protein</fullName>
    </submittedName>
</protein>
<dbReference type="HOGENOM" id="CLU_3179669_0_0_6"/>
<accession>C1DNI1</accession>
<reference evidence="2 3" key="1">
    <citation type="journal article" date="2009" name="J. Bacteriol.">
        <title>Genome sequence of Azotobacter vinelandii, an obligate aerobe specialized to support diverse anaerobic metabolic processes.</title>
        <authorList>
            <person name="Setubal J.C."/>
            <person name="dos Santos P."/>
            <person name="Goldman B.S."/>
            <person name="Ertesvag H."/>
            <person name="Espin G."/>
            <person name="Rubio L.M."/>
            <person name="Valla S."/>
            <person name="Almeida N.F."/>
            <person name="Balasubramanian D."/>
            <person name="Cromes L."/>
            <person name="Curatti L."/>
            <person name="Du Z."/>
            <person name="Godsy E."/>
            <person name="Goodner B."/>
            <person name="Hellner-Burris K."/>
            <person name="Hernandez J.A."/>
            <person name="Houmiel K."/>
            <person name="Imperial J."/>
            <person name="Kennedy C."/>
            <person name="Larson T.J."/>
            <person name="Latreille P."/>
            <person name="Ligon L.S."/>
            <person name="Lu J."/>
            <person name="Maerk M."/>
            <person name="Miller N.M."/>
            <person name="Norton S."/>
            <person name="O'Carroll I.P."/>
            <person name="Paulsen I."/>
            <person name="Raulfs E.C."/>
            <person name="Roemer R."/>
            <person name="Rosser J."/>
            <person name="Segura D."/>
            <person name="Slater S."/>
            <person name="Stricklin S.L."/>
            <person name="Studholme D.J."/>
            <person name="Sun J."/>
            <person name="Viana C.J."/>
            <person name="Wallin E."/>
            <person name="Wang B."/>
            <person name="Wheeler C."/>
            <person name="Zhu H."/>
            <person name="Dean D.R."/>
            <person name="Dixon R."/>
            <person name="Wood D."/>
        </authorList>
    </citation>
    <scope>NUCLEOTIDE SEQUENCE [LARGE SCALE GENOMIC DNA]</scope>
    <source>
        <strain evidence="3">DJ / ATCC BAA-1303</strain>
    </source>
</reference>
<name>C1DNI1_AZOVD</name>
<sequence>MGDTVRAGYNILHSRTNPADTSPVSGGGGGWGSVPTNSGPWSGGGG</sequence>